<gene>
    <name evidence="11" type="ORF">BD289DRAFT_365230</name>
</gene>
<evidence type="ECO:0000256" key="9">
    <source>
        <dbReference type="SAM" id="MobiDB-lite"/>
    </source>
</evidence>
<dbReference type="FunCoup" id="A0A2T3ACH2">
    <property type="interactions" value="565"/>
</dbReference>
<feature type="binding site" evidence="7">
    <location>
        <position position="28"/>
    </location>
    <ligand>
        <name>Ca(2+)</name>
        <dbReference type="ChEBI" id="CHEBI:29108"/>
    </ligand>
</feature>
<evidence type="ECO:0000313" key="12">
    <source>
        <dbReference type="Proteomes" id="UP000241462"/>
    </source>
</evidence>
<organism evidence="11 12">
    <name type="scientific">Coniella lustricola</name>
    <dbReference type="NCBI Taxonomy" id="2025994"/>
    <lineage>
        <taxon>Eukaryota</taxon>
        <taxon>Fungi</taxon>
        <taxon>Dikarya</taxon>
        <taxon>Ascomycota</taxon>
        <taxon>Pezizomycotina</taxon>
        <taxon>Sordariomycetes</taxon>
        <taxon>Sordariomycetidae</taxon>
        <taxon>Diaporthales</taxon>
        <taxon>Schizoparmaceae</taxon>
        <taxon>Coniella</taxon>
    </lineage>
</organism>
<dbReference type="GO" id="GO:0046513">
    <property type="term" value="P:ceramide biosynthetic process"/>
    <property type="evidence" value="ECO:0007669"/>
    <property type="project" value="TreeGrafter"/>
</dbReference>
<dbReference type="InParanoid" id="A0A2T3ACH2"/>
<feature type="transmembrane region" description="Helical" evidence="10">
    <location>
        <begin position="36"/>
        <end position="56"/>
    </location>
</feature>
<sequence length="308" mass="35099">MPSALQWPYREARDGVWGAQTSTLNWCEEDYNVTPYIAEFFNTTTNLIFLYLGAMGIRECLRYGHGRVFIISFLGYMVVGLGSMAFHATMKYSMQLADELPMIYTTCVVAYATFSYGQPRATRLLVALGLVALASWITIYYLSSQNPVFHQAAYAALMLALVFRAMYDMEATLRPALRERCKTVAEADGILKQMWKMAFTGIMLFLTGFFLWLMDNTFCQHIRGIRNTVLLPWAAVFEGHAWWHIFTGIGTYYCITWRLWLEKCLGGGEKHFALQWPSPFTSVPKALPRSTSEDNRVYTNGNGSKKTV</sequence>
<evidence type="ECO:0000256" key="6">
    <source>
        <dbReference type="ARBA" id="ARBA00023136"/>
    </source>
</evidence>
<dbReference type="EMBL" id="KZ678413">
    <property type="protein sequence ID" value="PSR91935.1"/>
    <property type="molecule type" value="Genomic_DNA"/>
</dbReference>
<feature type="binding site" evidence="7">
    <location>
        <position position="26"/>
    </location>
    <ligand>
        <name>Ca(2+)</name>
        <dbReference type="ChEBI" id="CHEBI:29108"/>
    </ligand>
</feature>
<evidence type="ECO:0000313" key="11">
    <source>
        <dbReference type="EMBL" id="PSR91935.1"/>
    </source>
</evidence>
<dbReference type="PANTHER" id="PTHR46187">
    <property type="entry name" value="ALKALINE CERAMIDASE 3"/>
    <property type="match status" value="1"/>
</dbReference>
<keyword evidence="5 10" id="KW-1133">Transmembrane helix</keyword>
<evidence type="ECO:0000256" key="3">
    <source>
        <dbReference type="ARBA" id="ARBA00022692"/>
    </source>
</evidence>
<comment type="cofactor">
    <cofactor evidence="8">
        <name>Zn(2+)</name>
        <dbReference type="ChEBI" id="CHEBI:29105"/>
    </cofactor>
</comment>
<evidence type="ECO:0000256" key="7">
    <source>
        <dbReference type="PIRSR" id="PIRSR608901-1"/>
    </source>
</evidence>
<keyword evidence="3 10" id="KW-0812">Transmembrane</keyword>
<dbReference type="GO" id="GO:0046872">
    <property type="term" value="F:metal ion binding"/>
    <property type="evidence" value="ECO:0007669"/>
    <property type="project" value="UniProtKB-KW"/>
</dbReference>
<evidence type="ECO:0000256" key="8">
    <source>
        <dbReference type="PIRSR" id="PIRSR608901-2"/>
    </source>
</evidence>
<feature type="transmembrane region" description="Helical" evidence="10">
    <location>
        <begin position="197"/>
        <end position="214"/>
    </location>
</feature>
<dbReference type="PANTHER" id="PTHR46187:SF3">
    <property type="entry name" value="ALKALINE CERAMIDASE 3"/>
    <property type="match status" value="1"/>
</dbReference>
<feature type="compositionally biased region" description="Polar residues" evidence="9">
    <location>
        <begin position="297"/>
        <end position="308"/>
    </location>
</feature>
<dbReference type="Proteomes" id="UP000241462">
    <property type="component" value="Unassembled WGS sequence"/>
</dbReference>
<feature type="binding site" evidence="8">
    <location>
        <position position="244"/>
    </location>
    <ligand>
        <name>Zn(2+)</name>
        <dbReference type="ChEBI" id="CHEBI:29105"/>
        <note>catalytic</note>
    </ligand>
</feature>
<keyword evidence="7" id="KW-0479">Metal-binding</keyword>
<accession>A0A2T3ACH2</accession>
<dbReference type="OrthoDB" id="187171at2759"/>
<dbReference type="AlphaFoldDB" id="A0A2T3ACH2"/>
<keyword evidence="12" id="KW-1185">Reference proteome</keyword>
<comment type="subcellular location">
    <subcellularLocation>
        <location evidence="1">Membrane</location>
        <topology evidence="1">Multi-pass membrane protein</topology>
    </subcellularLocation>
</comment>
<keyword evidence="8" id="KW-0862">Zinc</keyword>
<evidence type="ECO:0000256" key="5">
    <source>
        <dbReference type="ARBA" id="ARBA00022989"/>
    </source>
</evidence>
<feature type="transmembrane region" description="Helical" evidence="10">
    <location>
        <begin position="241"/>
        <end position="261"/>
    </location>
</feature>
<evidence type="ECO:0000256" key="2">
    <source>
        <dbReference type="ARBA" id="ARBA00009780"/>
    </source>
</evidence>
<proteinExistence type="inferred from homology"/>
<feature type="binding site" evidence="8">
    <location>
        <position position="240"/>
    </location>
    <ligand>
        <name>Zn(2+)</name>
        <dbReference type="ChEBI" id="CHEBI:29105"/>
        <note>catalytic</note>
    </ligand>
</feature>
<comment type="similarity">
    <text evidence="2">Belongs to the alkaline ceramidase family.</text>
</comment>
<dbReference type="GO" id="GO:0046514">
    <property type="term" value="P:ceramide catabolic process"/>
    <property type="evidence" value="ECO:0007669"/>
    <property type="project" value="TreeGrafter"/>
</dbReference>
<feature type="transmembrane region" description="Helical" evidence="10">
    <location>
        <begin position="148"/>
        <end position="167"/>
    </location>
</feature>
<keyword evidence="4" id="KW-0378">Hydrolase</keyword>
<evidence type="ECO:0000256" key="1">
    <source>
        <dbReference type="ARBA" id="ARBA00004141"/>
    </source>
</evidence>
<dbReference type="InterPro" id="IPR008901">
    <property type="entry name" value="ACER"/>
</dbReference>
<dbReference type="STRING" id="2025994.A0A2T3ACH2"/>
<feature type="binding site" evidence="8">
    <location>
        <position position="87"/>
    </location>
    <ligand>
        <name>Zn(2+)</name>
        <dbReference type="ChEBI" id="CHEBI:29105"/>
        <note>catalytic</note>
    </ligand>
</feature>
<dbReference type="GO" id="GO:0016811">
    <property type="term" value="F:hydrolase activity, acting on carbon-nitrogen (but not peptide) bonds, in linear amides"/>
    <property type="evidence" value="ECO:0007669"/>
    <property type="project" value="InterPro"/>
</dbReference>
<feature type="transmembrane region" description="Helical" evidence="10">
    <location>
        <begin position="124"/>
        <end position="142"/>
    </location>
</feature>
<feature type="transmembrane region" description="Helical" evidence="10">
    <location>
        <begin position="68"/>
        <end position="88"/>
    </location>
</feature>
<feature type="binding site" evidence="7">
    <location>
        <position position="39"/>
    </location>
    <ligand>
        <name>Ca(2+)</name>
        <dbReference type="ChEBI" id="CHEBI:29108"/>
    </ligand>
</feature>
<dbReference type="Pfam" id="PF05875">
    <property type="entry name" value="Ceramidase"/>
    <property type="match status" value="1"/>
</dbReference>
<dbReference type="GO" id="GO:0005789">
    <property type="term" value="C:endoplasmic reticulum membrane"/>
    <property type="evidence" value="ECO:0007669"/>
    <property type="project" value="TreeGrafter"/>
</dbReference>
<keyword evidence="7" id="KW-0106">Calcium</keyword>
<feature type="transmembrane region" description="Helical" evidence="10">
    <location>
        <begin position="100"/>
        <end position="117"/>
    </location>
</feature>
<evidence type="ECO:0000256" key="10">
    <source>
        <dbReference type="SAM" id="Phobius"/>
    </source>
</evidence>
<evidence type="ECO:0000256" key="4">
    <source>
        <dbReference type="ARBA" id="ARBA00022801"/>
    </source>
</evidence>
<name>A0A2T3ACH2_9PEZI</name>
<reference evidence="11 12" key="1">
    <citation type="journal article" date="2018" name="Mycol. Prog.">
        <title>Coniella lustricola, a new species from submerged detritus.</title>
        <authorList>
            <person name="Raudabaugh D.B."/>
            <person name="Iturriaga T."/>
            <person name="Carver A."/>
            <person name="Mondo S."/>
            <person name="Pangilinan J."/>
            <person name="Lipzen A."/>
            <person name="He G."/>
            <person name="Amirebrahimi M."/>
            <person name="Grigoriev I.V."/>
            <person name="Miller A.N."/>
        </authorList>
    </citation>
    <scope>NUCLEOTIDE SEQUENCE [LARGE SCALE GENOMIC DNA]</scope>
    <source>
        <strain evidence="11 12">B22-T-1</strain>
    </source>
</reference>
<protein>
    <submittedName>
        <fullName evidence="11">Ceramidase</fullName>
    </submittedName>
</protein>
<feature type="region of interest" description="Disordered" evidence="9">
    <location>
        <begin position="285"/>
        <end position="308"/>
    </location>
</feature>
<keyword evidence="6 10" id="KW-0472">Membrane</keyword>